<dbReference type="Proteomes" id="UP000266177">
    <property type="component" value="Unassembled WGS sequence"/>
</dbReference>
<name>A0A3A3GM32_PANTH</name>
<feature type="transmembrane region" description="Helical" evidence="1">
    <location>
        <begin position="115"/>
        <end position="133"/>
    </location>
</feature>
<feature type="transmembrane region" description="Helical" evidence="1">
    <location>
        <begin position="72"/>
        <end position="94"/>
    </location>
</feature>
<evidence type="ECO:0000313" key="2">
    <source>
        <dbReference type="EMBL" id="RJG23833.1"/>
    </source>
</evidence>
<proteinExistence type="predicted"/>
<dbReference type="EMBL" id="QYZD01000009">
    <property type="protein sequence ID" value="RJG23833.1"/>
    <property type="molecule type" value="Genomic_DNA"/>
</dbReference>
<evidence type="ECO:0000313" key="3">
    <source>
        <dbReference type="Proteomes" id="UP000266177"/>
    </source>
</evidence>
<feature type="transmembrane region" description="Helical" evidence="1">
    <location>
        <begin position="41"/>
        <end position="60"/>
    </location>
</feature>
<keyword evidence="1" id="KW-0472">Membrane</keyword>
<dbReference type="AlphaFoldDB" id="A0A3A3GM32"/>
<dbReference type="InterPro" id="IPR017195">
    <property type="entry name" value="ABC_thiamin-permease_prd"/>
</dbReference>
<protein>
    <submittedName>
        <fullName evidence="2">Thiamine permease</fullName>
    </submittedName>
</protein>
<dbReference type="OrthoDB" id="8017424at2"/>
<accession>A0A3A3GM32</accession>
<keyword evidence="1" id="KW-1133">Transmembrane helix</keyword>
<evidence type="ECO:0000256" key="1">
    <source>
        <dbReference type="SAM" id="Phobius"/>
    </source>
</evidence>
<reference evidence="2 3" key="1">
    <citation type="submission" date="2018-09" db="EMBL/GenBank/DDBJ databases">
        <title>Paenibacillus SK2017-BO5.</title>
        <authorList>
            <person name="Piskunova J.V."/>
            <person name="Dubiley S.A."/>
            <person name="Severinov K.V."/>
        </authorList>
    </citation>
    <scope>NUCLEOTIDE SEQUENCE [LARGE SCALE GENOMIC DNA]</scope>
    <source>
        <strain evidence="2 3">BO5</strain>
    </source>
</reference>
<sequence>MQQWKLKDIVMLSSLSVVFAVVYLIFFQVGNVLVGFMGPMGYEVIFGIWFIVSIIAATILRKPGAAVISETVAGVVEVLIGNAVGPILIVSALIQGLGAEAAFAATRYRSYSLKTLMLAGVGAALFSFAWGYFRSGFGAYSTGLVIAMLAVRCVSGALIAGLLGHGIAQSLKRTGVLRSYPIAKEGTRAA</sequence>
<feature type="transmembrane region" description="Helical" evidence="1">
    <location>
        <begin position="139"/>
        <end position="163"/>
    </location>
</feature>
<dbReference type="RefSeq" id="WP_119793973.1">
    <property type="nucleotide sequence ID" value="NZ_CP106992.1"/>
</dbReference>
<organism evidence="2 3">
    <name type="scientific">Paenibacillus thiaminolyticus</name>
    <name type="common">Bacillus thiaminolyticus</name>
    <dbReference type="NCBI Taxonomy" id="49283"/>
    <lineage>
        <taxon>Bacteria</taxon>
        <taxon>Bacillati</taxon>
        <taxon>Bacillota</taxon>
        <taxon>Bacilli</taxon>
        <taxon>Bacillales</taxon>
        <taxon>Paenibacillaceae</taxon>
        <taxon>Paenibacillus</taxon>
    </lineage>
</organism>
<feature type="transmembrane region" description="Helical" evidence="1">
    <location>
        <begin position="12"/>
        <end position="34"/>
    </location>
</feature>
<gene>
    <name evidence="2" type="ORF">DQX05_12515</name>
</gene>
<dbReference type="PIRSF" id="PIRSF037394">
    <property type="entry name" value="ABC_thiamine-permease_YkoE_prd"/>
    <property type="match status" value="1"/>
</dbReference>
<dbReference type="Pfam" id="PF09819">
    <property type="entry name" value="ABC_cobalt"/>
    <property type="match status" value="1"/>
</dbReference>
<comment type="caution">
    <text evidence="2">The sequence shown here is derived from an EMBL/GenBank/DDBJ whole genome shotgun (WGS) entry which is preliminary data.</text>
</comment>
<keyword evidence="1" id="KW-0812">Transmembrane</keyword>